<reference evidence="3 4" key="1">
    <citation type="submission" date="2016-03" db="EMBL/GenBank/DDBJ databases">
        <title>How can Kluyveromyces marxianus grow so fast - potential evolutionary course in Saccharomyces Complex revealed by comparative genomics.</title>
        <authorList>
            <person name="Mo W."/>
            <person name="Lu W."/>
            <person name="Yang X."/>
            <person name="Qi J."/>
            <person name="Lv H."/>
        </authorList>
    </citation>
    <scope>NUCLEOTIDE SEQUENCE [LARGE SCALE GENOMIC DNA]</scope>
    <source>
        <strain evidence="3 4">FIM1</strain>
    </source>
</reference>
<dbReference type="InterPro" id="IPR050730">
    <property type="entry name" value="UBX_domain-protein"/>
</dbReference>
<keyword evidence="1" id="KW-0472">Membrane</keyword>
<evidence type="ECO:0000259" key="2">
    <source>
        <dbReference type="PROSITE" id="PS50033"/>
    </source>
</evidence>
<dbReference type="InterPro" id="IPR001012">
    <property type="entry name" value="UBX_dom"/>
</dbReference>
<keyword evidence="1" id="KW-1133">Transmembrane helix</keyword>
<proteinExistence type="predicted"/>
<organism evidence="3 4">
    <name type="scientific">Kluyveromyces marxianus</name>
    <name type="common">Yeast</name>
    <name type="synonym">Candida kefyr</name>
    <dbReference type="NCBI Taxonomy" id="4911"/>
    <lineage>
        <taxon>Eukaryota</taxon>
        <taxon>Fungi</taxon>
        <taxon>Dikarya</taxon>
        <taxon>Ascomycota</taxon>
        <taxon>Saccharomycotina</taxon>
        <taxon>Saccharomycetes</taxon>
        <taxon>Saccharomycetales</taxon>
        <taxon>Saccharomycetaceae</taxon>
        <taxon>Kluyveromyces</taxon>
    </lineage>
</organism>
<dbReference type="EMBL" id="CP015055">
    <property type="protein sequence ID" value="QGN14585.1"/>
    <property type="molecule type" value="Genomic_DNA"/>
</dbReference>
<keyword evidence="1" id="KW-0812">Transmembrane</keyword>
<sequence>MAFNFFNSSSRGNGVPVAFTPLPGTFSDEADNEDNLESNSNTNGSASDIPRLIKVCLYVPLTILYYVLNLLLTLVGMFKPVSNIFHFYTKKDNHFGDDMATQFVNVIDSLSAYTAANERSGYTFEVLYNIENGVLSKNMLKGGYTDILHKCSNDAKIAILYFFDPLLYDPYEYISKILTTTEFVECVKKYNCLVWFCDVTTPQGLQTANALKVRQFPFLGALAPRSSNKMKLIARVEGPLFDYDFSRFESKLSTYYPTLLEIRRQRQYEEVQRLLREQQDSRFQDSLRRDQERDRAAEEVALKSQWLIWRKSTLAPEPASGGCRVNIRLENERVIRRFDENLPIEEIYAYIALKRAGLLSPNDTNSDEVEGEVQRPNYDYQFDFELYSPVPRTYLEPSTLIKDEDAIYPSGTIIVESAE</sequence>
<evidence type="ECO:0000313" key="4">
    <source>
        <dbReference type="Proteomes" id="UP000422736"/>
    </source>
</evidence>
<gene>
    <name evidence="3" type="primary">UBX3</name>
    <name evidence="3" type="ORF">FIM1_1247</name>
</gene>
<dbReference type="SMART" id="SM00594">
    <property type="entry name" value="UAS"/>
    <property type="match status" value="1"/>
</dbReference>
<keyword evidence="4" id="KW-1185">Reference proteome</keyword>
<feature type="domain" description="UBX" evidence="2">
    <location>
        <begin position="318"/>
        <end position="419"/>
    </location>
</feature>
<evidence type="ECO:0000256" key="1">
    <source>
        <dbReference type="SAM" id="Phobius"/>
    </source>
</evidence>
<dbReference type="PANTHER" id="PTHR23322:SF103">
    <property type="entry name" value="UBX DOMAIN-CONTAINING PROTEIN 3"/>
    <property type="match status" value="1"/>
</dbReference>
<name>A0ABX6EQJ6_KLUMA</name>
<dbReference type="InterPro" id="IPR036249">
    <property type="entry name" value="Thioredoxin-like_sf"/>
</dbReference>
<dbReference type="SMART" id="SM00166">
    <property type="entry name" value="UBX"/>
    <property type="match status" value="1"/>
</dbReference>
<accession>A0ABX6EQJ6</accession>
<dbReference type="Pfam" id="PF00789">
    <property type="entry name" value="UBX"/>
    <property type="match status" value="1"/>
</dbReference>
<evidence type="ECO:0000313" key="3">
    <source>
        <dbReference type="EMBL" id="QGN14585.1"/>
    </source>
</evidence>
<dbReference type="PROSITE" id="PS50033">
    <property type="entry name" value="UBX"/>
    <property type="match status" value="1"/>
</dbReference>
<dbReference type="PANTHER" id="PTHR23322">
    <property type="entry name" value="FAS-ASSOCIATED PROTEIN"/>
    <property type="match status" value="1"/>
</dbReference>
<dbReference type="Proteomes" id="UP000422736">
    <property type="component" value="Chromosome 2"/>
</dbReference>
<dbReference type="SUPFAM" id="SSF52833">
    <property type="entry name" value="Thioredoxin-like"/>
    <property type="match status" value="1"/>
</dbReference>
<protein>
    <submittedName>
        <fullName evidence="3">UBX domain-containing protein 3</fullName>
    </submittedName>
</protein>
<dbReference type="InterPro" id="IPR006577">
    <property type="entry name" value="UAS"/>
</dbReference>
<feature type="transmembrane region" description="Helical" evidence="1">
    <location>
        <begin position="55"/>
        <end position="78"/>
    </location>
</feature>
<dbReference type="Gene3D" id="3.40.30.10">
    <property type="entry name" value="Glutaredoxin"/>
    <property type="match status" value="1"/>
</dbReference>